<evidence type="ECO:0000256" key="4">
    <source>
        <dbReference type="ARBA" id="ARBA00022475"/>
    </source>
</evidence>
<feature type="transmembrane region" description="Helical" evidence="8">
    <location>
        <begin position="298"/>
        <end position="315"/>
    </location>
</feature>
<feature type="transmembrane region" description="Helical" evidence="8">
    <location>
        <begin position="356"/>
        <end position="376"/>
    </location>
</feature>
<sequence>MQAVADPRVYRMRPDRQKAVKGCLRYTRIKFGIFLSGLSVFAQLYLFQPMLTLLCKEFDITPAHSSLAVSACTVGMASGLFLFAFKADRFPRKKLMVSSMILSTILTLISATVRNFELLIAINFLKGIVLSGVSAVALAYLSEEVDAKSLGQSISLYLAGNTMGGMMGRVGATLMSGWWGWQWATVGIGAGSLILGLVFAHVFPESRHFSPGKVQTRKKLEHMGQFLRDPLIVRLYFVAALIMGAFVSVYNYLGFRLEGAPFYLPHYLIAFIFLMYTTGVAGSLVTGKWSDRHPADKILRVFMLLLVPGLLFLLTKSVGLIIIGLGIFTFAFFGAHTMASRMVAQQAKHGKSTATSLYWLFYYLGSSLVGSTTGLALQKWNWEIFIGVLFLLVLGSLLLVKPKK</sequence>
<dbReference type="Pfam" id="PF07690">
    <property type="entry name" value="MFS_1"/>
    <property type="match status" value="1"/>
</dbReference>
<dbReference type="InterPro" id="IPR011701">
    <property type="entry name" value="MFS"/>
</dbReference>
<feature type="transmembrane region" description="Helical" evidence="8">
    <location>
        <begin position="382"/>
        <end position="400"/>
    </location>
</feature>
<evidence type="ECO:0000256" key="7">
    <source>
        <dbReference type="ARBA" id="ARBA00023136"/>
    </source>
</evidence>
<evidence type="ECO:0000313" key="12">
    <source>
        <dbReference type="Proteomes" id="UP000183788"/>
    </source>
</evidence>
<feature type="transmembrane region" description="Helical" evidence="8">
    <location>
        <begin position="181"/>
        <end position="203"/>
    </location>
</feature>
<reference evidence="11 13" key="2">
    <citation type="submission" date="2023-11" db="EMBL/GenBank/DDBJ databases">
        <title>MicrobeMod: A computational toolkit for identifying prokaryotic methylation and restriction-modification with nanopore sequencing.</title>
        <authorList>
            <person name="Crits-Christoph A."/>
            <person name="Kang S.C."/>
            <person name="Lee H."/>
            <person name="Ostrov N."/>
        </authorList>
    </citation>
    <scope>NUCLEOTIDE SEQUENCE [LARGE SCALE GENOMIC DNA]</scope>
    <source>
        <strain evidence="11 13">ATCC 23090</strain>
    </source>
</reference>
<evidence type="ECO:0000313" key="13">
    <source>
        <dbReference type="Proteomes" id="UP001326715"/>
    </source>
</evidence>
<dbReference type="RefSeq" id="WP_245801885.1">
    <property type="nucleotide sequence ID" value="NZ_CBHWAX010000086.1"/>
</dbReference>
<keyword evidence="3" id="KW-0813">Transport</keyword>
<evidence type="ECO:0000256" key="1">
    <source>
        <dbReference type="ARBA" id="ARBA00004651"/>
    </source>
</evidence>
<evidence type="ECO:0000256" key="6">
    <source>
        <dbReference type="ARBA" id="ARBA00022989"/>
    </source>
</evidence>
<dbReference type="CDD" id="cd17324">
    <property type="entry name" value="MFS_NepI_like"/>
    <property type="match status" value="1"/>
</dbReference>
<dbReference type="EMBL" id="CP140154">
    <property type="protein sequence ID" value="WQG91251.1"/>
    <property type="molecule type" value="Genomic_DNA"/>
</dbReference>
<evidence type="ECO:0000313" key="11">
    <source>
        <dbReference type="EMBL" id="WQG91251.1"/>
    </source>
</evidence>
<reference evidence="10 12" key="1">
    <citation type="submission" date="2016-11" db="EMBL/GenBank/DDBJ databases">
        <authorList>
            <person name="Jaros S."/>
            <person name="Januszkiewicz K."/>
            <person name="Wedrychowicz H."/>
        </authorList>
    </citation>
    <scope>NUCLEOTIDE SEQUENCE [LARGE SCALE GENOMIC DNA]</scope>
    <source>
        <strain evidence="10 12">DSM 784</strain>
    </source>
</reference>
<protein>
    <submittedName>
        <fullName evidence="10 11">MFS transporter</fullName>
    </submittedName>
</protein>
<proteinExistence type="inferred from homology"/>
<name>A0A1K1SWM2_9BACT</name>
<dbReference type="SUPFAM" id="SSF103473">
    <property type="entry name" value="MFS general substrate transporter"/>
    <property type="match status" value="1"/>
</dbReference>
<dbReference type="InterPro" id="IPR036259">
    <property type="entry name" value="MFS_trans_sf"/>
</dbReference>
<keyword evidence="13" id="KW-1185">Reference proteome</keyword>
<feature type="transmembrane region" description="Helical" evidence="8">
    <location>
        <begin position="321"/>
        <end position="344"/>
    </location>
</feature>
<dbReference type="STRING" id="1004.SAMN05661012_06298"/>
<keyword evidence="4" id="KW-1003">Cell membrane</keyword>
<evidence type="ECO:0000313" key="10">
    <source>
        <dbReference type="EMBL" id="SFW88702.1"/>
    </source>
</evidence>
<dbReference type="PANTHER" id="PTHR43271:SF1">
    <property type="entry name" value="INNER MEMBRANE TRANSPORT PROTEIN YNFM"/>
    <property type="match status" value="1"/>
</dbReference>
<feature type="transmembrane region" description="Helical" evidence="8">
    <location>
        <begin position="231"/>
        <end position="253"/>
    </location>
</feature>
<comment type="subcellular location">
    <subcellularLocation>
        <location evidence="1">Cell membrane</location>
        <topology evidence="1">Multi-pass membrane protein</topology>
    </subcellularLocation>
</comment>
<evidence type="ECO:0000256" key="5">
    <source>
        <dbReference type="ARBA" id="ARBA00022692"/>
    </source>
</evidence>
<dbReference type="PANTHER" id="PTHR43271">
    <property type="entry name" value="BLL2771 PROTEIN"/>
    <property type="match status" value="1"/>
</dbReference>
<keyword evidence="7 8" id="KW-0472">Membrane</keyword>
<feature type="transmembrane region" description="Helical" evidence="8">
    <location>
        <begin position="119"/>
        <end position="142"/>
    </location>
</feature>
<feature type="domain" description="Major facilitator superfamily (MFS) profile" evidence="9">
    <location>
        <begin position="25"/>
        <end position="404"/>
    </location>
</feature>
<evidence type="ECO:0000256" key="2">
    <source>
        <dbReference type="ARBA" id="ARBA00008335"/>
    </source>
</evidence>
<feature type="transmembrane region" description="Helical" evidence="8">
    <location>
        <begin position="63"/>
        <end position="83"/>
    </location>
</feature>
<dbReference type="Proteomes" id="UP001326715">
    <property type="component" value="Chromosome"/>
</dbReference>
<dbReference type="InterPro" id="IPR020846">
    <property type="entry name" value="MFS_dom"/>
</dbReference>
<feature type="transmembrane region" description="Helical" evidence="8">
    <location>
        <begin position="31"/>
        <end position="51"/>
    </location>
</feature>
<feature type="transmembrane region" description="Helical" evidence="8">
    <location>
        <begin position="154"/>
        <end position="175"/>
    </location>
</feature>
<dbReference type="EMBL" id="FPIZ01000037">
    <property type="protein sequence ID" value="SFW88702.1"/>
    <property type="molecule type" value="Genomic_DNA"/>
</dbReference>
<dbReference type="Proteomes" id="UP000183788">
    <property type="component" value="Unassembled WGS sequence"/>
</dbReference>
<feature type="transmembrane region" description="Helical" evidence="8">
    <location>
        <begin position="265"/>
        <end position="286"/>
    </location>
</feature>
<dbReference type="AlphaFoldDB" id="A0A1K1SWM2"/>
<dbReference type="Gene3D" id="1.20.1250.20">
    <property type="entry name" value="MFS general substrate transporter like domains"/>
    <property type="match status" value="1"/>
</dbReference>
<gene>
    <name evidence="10" type="ORF">SAMN05661012_06298</name>
    <name evidence="11" type="ORF">SR876_07055</name>
</gene>
<evidence type="ECO:0000256" key="3">
    <source>
        <dbReference type="ARBA" id="ARBA00022448"/>
    </source>
</evidence>
<keyword evidence="5 8" id="KW-0812">Transmembrane</keyword>
<comment type="similarity">
    <text evidence="2">Belongs to the major facilitator superfamily.</text>
</comment>
<dbReference type="GO" id="GO:0005886">
    <property type="term" value="C:plasma membrane"/>
    <property type="evidence" value="ECO:0007669"/>
    <property type="project" value="UniProtKB-SubCell"/>
</dbReference>
<evidence type="ECO:0000256" key="8">
    <source>
        <dbReference type="SAM" id="Phobius"/>
    </source>
</evidence>
<evidence type="ECO:0000259" key="9">
    <source>
        <dbReference type="PROSITE" id="PS50850"/>
    </source>
</evidence>
<dbReference type="GO" id="GO:0022857">
    <property type="term" value="F:transmembrane transporter activity"/>
    <property type="evidence" value="ECO:0007669"/>
    <property type="project" value="InterPro"/>
</dbReference>
<feature type="transmembrane region" description="Helical" evidence="8">
    <location>
        <begin position="95"/>
        <end position="113"/>
    </location>
</feature>
<keyword evidence="6 8" id="KW-1133">Transmembrane helix</keyword>
<dbReference type="PROSITE" id="PS50850">
    <property type="entry name" value="MFS"/>
    <property type="match status" value="1"/>
</dbReference>
<accession>A0A1K1SWM2</accession>
<organism evidence="10 12">
    <name type="scientific">Chitinophaga sancti</name>
    <dbReference type="NCBI Taxonomy" id="1004"/>
    <lineage>
        <taxon>Bacteria</taxon>
        <taxon>Pseudomonadati</taxon>
        <taxon>Bacteroidota</taxon>
        <taxon>Chitinophagia</taxon>
        <taxon>Chitinophagales</taxon>
        <taxon>Chitinophagaceae</taxon>
        <taxon>Chitinophaga</taxon>
    </lineage>
</organism>